<dbReference type="EMBL" id="JBCGBO010000007">
    <property type="protein sequence ID" value="KAK9188537.1"/>
    <property type="molecule type" value="Genomic_DNA"/>
</dbReference>
<dbReference type="SUPFAM" id="SSF48179">
    <property type="entry name" value="6-phosphogluconate dehydrogenase C-terminal domain-like"/>
    <property type="match status" value="1"/>
</dbReference>
<evidence type="ECO:0000256" key="1">
    <source>
        <dbReference type="ARBA" id="ARBA00004251"/>
    </source>
</evidence>
<evidence type="ECO:0000256" key="6">
    <source>
        <dbReference type="ARBA" id="ARBA00022614"/>
    </source>
</evidence>
<dbReference type="FunFam" id="3.80.10.10:FF:000111">
    <property type="entry name" value="LRR receptor-like serine/threonine-protein kinase ERECTA"/>
    <property type="match status" value="1"/>
</dbReference>
<dbReference type="InterPro" id="IPR013210">
    <property type="entry name" value="LRR_N_plant-typ"/>
</dbReference>
<dbReference type="InterPro" id="IPR013328">
    <property type="entry name" value="6PGD_dom2"/>
</dbReference>
<dbReference type="FunFam" id="3.80.10.10:FF:000413">
    <property type="entry name" value="Inactive leucine-rich repeat receptor-like protein kinase"/>
    <property type="match status" value="1"/>
</dbReference>
<dbReference type="Proteomes" id="UP001428341">
    <property type="component" value="Unassembled WGS sequence"/>
</dbReference>
<dbReference type="Pfam" id="PF03446">
    <property type="entry name" value="NAD_binding_2"/>
    <property type="match status" value="1"/>
</dbReference>
<dbReference type="InterPro" id="IPR046956">
    <property type="entry name" value="RLP23-like"/>
</dbReference>
<keyword evidence="17" id="KW-0521">NADP</keyword>
<name>A0AAP0QEH4_9ROSI</name>
<evidence type="ECO:0000256" key="7">
    <source>
        <dbReference type="ARBA" id="ARBA00022692"/>
    </source>
</evidence>
<dbReference type="SUPFAM" id="SSF52058">
    <property type="entry name" value="L domain-like"/>
    <property type="match status" value="4"/>
</dbReference>
<dbReference type="GO" id="GO:0005886">
    <property type="term" value="C:plasma membrane"/>
    <property type="evidence" value="ECO:0007669"/>
    <property type="project" value="UniProtKB-SubCell"/>
</dbReference>
<dbReference type="Pfam" id="PF08263">
    <property type="entry name" value="LRRNT_2"/>
    <property type="match status" value="1"/>
</dbReference>
<dbReference type="InterPro" id="IPR001611">
    <property type="entry name" value="Leu-rich_rpt"/>
</dbReference>
<evidence type="ECO:0000256" key="8">
    <source>
        <dbReference type="ARBA" id="ARBA00022729"/>
    </source>
</evidence>
<dbReference type="InterPro" id="IPR006114">
    <property type="entry name" value="6PGDH_C"/>
</dbReference>
<dbReference type="NCBIfam" id="NF006765">
    <property type="entry name" value="PRK09287.1"/>
    <property type="match status" value="1"/>
</dbReference>
<reference evidence="19 20" key="1">
    <citation type="submission" date="2024-05" db="EMBL/GenBank/DDBJ databases">
        <title>Haplotype-resolved chromosome-level genome assembly of Huyou (Citrus changshanensis).</title>
        <authorList>
            <person name="Miao C."/>
            <person name="Chen W."/>
            <person name="Wu Y."/>
            <person name="Wang L."/>
            <person name="Zhao S."/>
            <person name="Grierson D."/>
            <person name="Xu C."/>
            <person name="Chen K."/>
        </authorList>
    </citation>
    <scope>NUCLEOTIDE SEQUENCE [LARGE SCALE GENOMIC DNA]</scope>
    <source>
        <strain evidence="19">01-14</strain>
        <tissue evidence="19">Leaf</tissue>
    </source>
</reference>
<comment type="pathway">
    <text evidence="2 17">Carbohydrate degradation; pentose phosphate pathway; D-ribulose 5-phosphate from D-glucose 6-phosphate (oxidative stage): step 3/3.</text>
</comment>
<evidence type="ECO:0000256" key="9">
    <source>
        <dbReference type="ARBA" id="ARBA00022737"/>
    </source>
</evidence>
<organism evidence="19 20">
    <name type="scientific">Citrus x changshan-huyou</name>
    <dbReference type="NCBI Taxonomy" id="2935761"/>
    <lineage>
        <taxon>Eukaryota</taxon>
        <taxon>Viridiplantae</taxon>
        <taxon>Streptophyta</taxon>
        <taxon>Embryophyta</taxon>
        <taxon>Tracheophyta</taxon>
        <taxon>Spermatophyta</taxon>
        <taxon>Magnoliopsida</taxon>
        <taxon>eudicotyledons</taxon>
        <taxon>Gunneridae</taxon>
        <taxon>Pentapetalae</taxon>
        <taxon>rosids</taxon>
        <taxon>malvids</taxon>
        <taxon>Sapindales</taxon>
        <taxon>Rutaceae</taxon>
        <taxon>Aurantioideae</taxon>
        <taxon>Citrus</taxon>
    </lineage>
</organism>
<proteinExistence type="inferred from homology"/>
<keyword evidence="8" id="KW-0732">Signal</keyword>
<dbReference type="InterPro" id="IPR006115">
    <property type="entry name" value="6PGDH_NADP-bd"/>
</dbReference>
<dbReference type="InterPro" id="IPR032675">
    <property type="entry name" value="LRR_dom_sf"/>
</dbReference>
<evidence type="ECO:0000256" key="4">
    <source>
        <dbReference type="ARBA" id="ARBA00009592"/>
    </source>
</evidence>
<evidence type="ECO:0000256" key="10">
    <source>
        <dbReference type="ARBA" id="ARBA00022989"/>
    </source>
</evidence>
<dbReference type="PRINTS" id="PR00076">
    <property type="entry name" value="6PGDHDRGNASE"/>
</dbReference>
<evidence type="ECO:0000313" key="20">
    <source>
        <dbReference type="Proteomes" id="UP001428341"/>
    </source>
</evidence>
<dbReference type="InterPro" id="IPR006113">
    <property type="entry name" value="6PGDH_Gnd/GntZ"/>
</dbReference>
<comment type="catalytic activity">
    <reaction evidence="17">
        <text>6-phospho-D-gluconate + NADP(+) = D-ribulose 5-phosphate + CO2 + NADPH</text>
        <dbReference type="Rhea" id="RHEA:10116"/>
        <dbReference type="ChEBI" id="CHEBI:16526"/>
        <dbReference type="ChEBI" id="CHEBI:57783"/>
        <dbReference type="ChEBI" id="CHEBI:58121"/>
        <dbReference type="ChEBI" id="CHEBI:58349"/>
        <dbReference type="ChEBI" id="CHEBI:58759"/>
        <dbReference type="EC" id="1.1.1.44"/>
    </reaction>
</comment>
<dbReference type="NCBIfam" id="TIGR00873">
    <property type="entry name" value="gnd"/>
    <property type="match status" value="1"/>
</dbReference>
<dbReference type="GO" id="GO:0005829">
    <property type="term" value="C:cytosol"/>
    <property type="evidence" value="ECO:0007669"/>
    <property type="project" value="UniProtKB-ARBA"/>
</dbReference>
<comment type="similarity">
    <text evidence="3 17">Belongs to the 6-phosphogluconate dehydrogenase family.</text>
</comment>
<dbReference type="PANTHER" id="PTHR48061">
    <property type="entry name" value="LEUCINE-RICH REPEAT RECEPTOR PROTEIN KINASE EMS1-LIKE-RELATED"/>
    <property type="match status" value="1"/>
</dbReference>
<comment type="subcellular location">
    <subcellularLocation>
        <location evidence="1">Cell membrane</location>
        <topology evidence="1">Single-pass type I membrane protein</topology>
    </subcellularLocation>
</comment>
<dbReference type="FunFam" id="1.10.1040.10:FF:000002">
    <property type="entry name" value="6-phosphogluconate dehydrogenase, decarboxylating"/>
    <property type="match status" value="1"/>
</dbReference>
<dbReference type="InterPro" id="IPR036291">
    <property type="entry name" value="NAD(P)-bd_dom_sf"/>
</dbReference>
<keyword evidence="13 17" id="KW-0570">Pentose shunt</keyword>
<dbReference type="SMART" id="SM00369">
    <property type="entry name" value="LRR_TYP"/>
    <property type="match status" value="7"/>
</dbReference>
<evidence type="ECO:0000256" key="17">
    <source>
        <dbReference type="RuleBase" id="RU000485"/>
    </source>
</evidence>
<dbReference type="Gene3D" id="1.10.1040.10">
    <property type="entry name" value="N-(1-d-carboxylethyl)-l-norvaline Dehydrogenase, domain 2"/>
    <property type="match status" value="1"/>
</dbReference>
<evidence type="ECO:0000256" key="12">
    <source>
        <dbReference type="ARBA" id="ARBA00023064"/>
    </source>
</evidence>
<dbReference type="Gene3D" id="3.40.50.720">
    <property type="entry name" value="NAD(P)-binding Rossmann-like Domain"/>
    <property type="match status" value="1"/>
</dbReference>
<dbReference type="SUPFAM" id="SSF51735">
    <property type="entry name" value="NAD(P)-binding Rossmann-fold domains"/>
    <property type="match status" value="1"/>
</dbReference>
<sequence length="1519" mass="167750">MGNPLPFWSWKIWFSSFFFGFSLLCILVSGRCLEDQKLLLLEFKRGLSFDPQTDSTNKLLSWSSTTDCCSWDGVTCDPRTGHVICLDISSSFITGGINGSSSLFDLQRLQHLNLANNSLYSSPFPSGFDRLFSLTHLNLSYSGFSGHIPLEISSLKMLVSLDLSASPLVAPIQLRRANLEKLVKNLTNLEELYLGGIDISVADWGPILSILSNLRILSLPDCHVAGPIHSSLSKLQLLTHLNLDGNDLSSEVPDFLTNFSSLQYLHLSSCGLYGRVPEKIFLMPSLCFLDVSSNSNLTGSLPEFPPSSQLKVIKLSETRFSGKLPDSINNLAFLEDLKLSGCSFFGSIPSSFGSLTELINIDFSRNNFSGSLPSFASSNKVISLKFAHNSFTGTIPLSYGDQLISLQVLDLKNNSLQGIIPKSLYTKQSIESLLLGQNKFNGQLEKFQNASSLSLREMDFSQNKLQGLVPESIFQIKGLNVLRLSSNNFSGFITLEMFKDLRELGTLELSENNFSFNVSGSNSNMFPKIGTLKLSSCKITEFPNFLRNQTNLFHLDLSNNRIKGEIPNWTWNVGDGKLVHLNLSHNMLEAFEKPGPNLTSTFLAVLDLHSNMLQGSFPIPPASIIFLDYSENKFTTNIPYNIGNYINYAVFFSLASNNLSGGIPLSLCNAFDLQVLDLSDNHLTGSIPSCLVSSNILKVLKLRNNEFLGTVPQVIGNECSLRTLDLSQNHLAGSLPKSLSKCTSLEVLDVGKNQLNGSFPFWLETLPQLRVLVLQSNNYDGSIKETQTANAFALLQIIDISSNNFSGNLPARWFQSWRGMKKRTKESQESQILKFVYLELSNLYYQDSVTLMNKGLSMELAKILTIFTSIDVSNNQFEGEIPEMLGDFDALLVLNMSNNNFKGQIPATLGNLKELGSLDLSHNQLSGKIPEKLATLNFLSVLKLSQNLLVGEIPRGPQFATFTAASFEGNAGLCGFPLPKACQNALPPVEQTTKDEEGSGSIFDWEFFWIGFGFGDGTGMVIGITLGVVVSNEIIKKRGKVHRTGLAVMGQNLALNIAEKGFPISVYNRTTSKVDETVERAKQEGNLPLYGFRDPESFVHSIQKPRVIIMLVKAGPPVDQTIKTLSVYMEKGDCVIDGGNEWYENTERRQKAMAELGLLYLGMGVSGGEEGARHGPSLMPGGSFEAYKHIEDILLKVAAQVPDSGPCVTYVGKGGSGNFVKMIHNGIEYGDMQLIAEAYDVLKSVGKLSNEELQQVFSEWNKGELLSFLIEITADIFGIKDDKGDGYLVDKVLDKTGMKGTGKWTVQQAADLSVAAPTIESSLDARFLSGLKEERVEAAKVFRSSGIGDVLAEQTVDKKKLIDDVRQALYASKICSYAQGMNLIRAKSIEKGWDLKLGELTRIWKGGCIIRAIFLDRIKKAYDRNPDLANLLVDPEFAKEIIERQSAWRRVVCLAINSGISTPGMSSSLAYFDTYRRERLPANLVQAQRDYFGAHTYERVDMSGSFHTEWFKIAKQSKI</sequence>
<keyword evidence="16" id="KW-0325">Glycoprotein</keyword>
<evidence type="ECO:0000313" key="19">
    <source>
        <dbReference type="EMBL" id="KAK9188537.1"/>
    </source>
</evidence>
<evidence type="ECO:0000256" key="15">
    <source>
        <dbReference type="ARBA" id="ARBA00023170"/>
    </source>
</evidence>
<dbReference type="GO" id="GO:0019521">
    <property type="term" value="P:D-gluconate metabolic process"/>
    <property type="evidence" value="ECO:0007669"/>
    <property type="project" value="UniProtKB-KW"/>
</dbReference>
<dbReference type="InterPro" id="IPR008927">
    <property type="entry name" value="6-PGluconate_DH-like_C_sf"/>
</dbReference>
<evidence type="ECO:0000256" key="2">
    <source>
        <dbReference type="ARBA" id="ARBA00004874"/>
    </source>
</evidence>
<dbReference type="GO" id="GO:0004616">
    <property type="term" value="F:phosphogluconate dehydrogenase (decarboxylating) activity"/>
    <property type="evidence" value="ECO:0007669"/>
    <property type="project" value="UniProtKB-EC"/>
</dbReference>
<dbReference type="PRINTS" id="PR00019">
    <property type="entry name" value="LEURICHRPT"/>
</dbReference>
<dbReference type="PANTHER" id="PTHR48061:SF2">
    <property type="entry name" value="RECEPTOR LIKE PROTEIN 30-LIKE"/>
    <property type="match status" value="1"/>
</dbReference>
<dbReference type="FunFam" id="3.80.10.10:FF:000095">
    <property type="entry name" value="LRR receptor-like serine/threonine-protein kinase GSO1"/>
    <property type="match status" value="1"/>
</dbReference>
<dbReference type="SMART" id="SM01350">
    <property type="entry name" value="6PGD"/>
    <property type="match status" value="1"/>
</dbReference>
<dbReference type="GO" id="GO:0050661">
    <property type="term" value="F:NADP binding"/>
    <property type="evidence" value="ECO:0007669"/>
    <property type="project" value="InterPro"/>
</dbReference>
<keyword evidence="11 17" id="KW-0560">Oxidoreductase</keyword>
<evidence type="ECO:0000256" key="11">
    <source>
        <dbReference type="ARBA" id="ARBA00023002"/>
    </source>
</evidence>
<keyword evidence="15" id="KW-0675">Receptor</keyword>
<evidence type="ECO:0000256" key="14">
    <source>
        <dbReference type="ARBA" id="ARBA00023136"/>
    </source>
</evidence>
<protein>
    <recommendedName>
        <fullName evidence="17">6-phosphogluconate dehydrogenase, decarboxylating</fullName>
        <ecNumber evidence="17">1.1.1.44</ecNumber>
    </recommendedName>
</protein>
<dbReference type="FunFam" id="3.40.50.720:FF:000007">
    <property type="entry name" value="6-phosphogluconate dehydrogenase, decarboxylating"/>
    <property type="match status" value="1"/>
</dbReference>
<dbReference type="Pfam" id="PF13855">
    <property type="entry name" value="LRR_8"/>
    <property type="match status" value="1"/>
</dbReference>
<dbReference type="Gene3D" id="1.20.5.320">
    <property type="entry name" value="6-Phosphogluconate Dehydrogenase, domain 3"/>
    <property type="match status" value="1"/>
</dbReference>
<keyword evidence="9" id="KW-0677">Repeat</keyword>
<keyword evidence="6" id="KW-0433">Leucine-rich repeat</keyword>
<keyword evidence="10" id="KW-1133">Transmembrane helix</keyword>
<dbReference type="Pfam" id="PF00560">
    <property type="entry name" value="LRR_1"/>
    <property type="match status" value="9"/>
</dbReference>
<keyword evidence="5" id="KW-1003">Cell membrane</keyword>
<dbReference type="Pfam" id="PF00393">
    <property type="entry name" value="6PGD"/>
    <property type="match status" value="1"/>
</dbReference>
<evidence type="ECO:0000256" key="3">
    <source>
        <dbReference type="ARBA" id="ARBA00008419"/>
    </source>
</evidence>
<keyword evidence="12 17" id="KW-0311">Gluconate utilization</keyword>
<dbReference type="PROSITE" id="PS51450">
    <property type="entry name" value="LRR"/>
    <property type="match status" value="1"/>
</dbReference>
<comment type="similarity">
    <text evidence="4">Belongs to the RLP family.</text>
</comment>
<comment type="caution">
    <text evidence="19">The sequence shown here is derived from an EMBL/GenBank/DDBJ whole genome shotgun (WGS) entry which is preliminary data.</text>
</comment>
<evidence type="ECO:0000256" key="5">
    <source>
        <dbReference type="ARBA" id="ARBA00022475"/>
    </source>
</evidence>
<gene>
    <name evidence="19" type="ORF">WN944_019940</name>
</gene>
<keyword evidence="7" id="KW-0812">Transmembrane</keyword>
<dbReference type="FunFam" id="1.20.5.320:FF:000001">
    <property type="entry name" value="6-phosphogluconate dehydrogenase, decarboxylating"/>
    <property type="match status" value="1"/>
</dbReference>
<dbReference type="Gene3D" id="3.80.10.10">
    <property type="entry name" value="Ribonuclease Inhibitor"/>
    <property type="match status" value="6"/>
</dbReference>
<dbReference type="InterPro" id="IPR003591">
    <property type="entry name" value="Leu-rich_rpt_typical-subtyp"/>
</dbReference>
<dbReference type="EC" id="1.1.1.44" evidence="17"/>
<evidence type="ECO:0000256" key="16">
    <source>
        <dbReference type="ARBA" id="ARBA00023180"/>
    </source>
</evidence>
<keyword evidence="14" id="KW-0472">Membrane</keyword>
<keyword evidence="20" id="KW-1185">Reference proteome</keyword>
<accession>A0AAP0QEH4</accession>
<evidence type="ECO:0000259" key="18">
    <source>
        <dbReference type="SMART" id="SM01350"/>
    </source>
</evidence>
<evidence type="ECO:0000256" key="13">
    <source>
        <dbReference type="ARBA" id="ARBA00023126"/>
    </source>
</evidence>
<dbReference type="GO" id="GO:0006098">
    <property type="term" value="P:pentose-phosphate shunt"/>
    <property type="evidence" value="ECO:0007669"/>
    <property type="project" value="UniProtKB-KW"/>
</dbReference>
<dbReference type="InterPro" id="IPR006183">
    <property type="entry name" value="Pgluconate_DH"/>
</dbReference>
<feature type="domain" description="6-phosphogluconate dehydrogenase C-terminal" evidence="18">
    <location>
        <begin position="1217"/>
        <end position="1511"/>
    </location>
</feature>